<keyword evidence="2" id="KW-1185">Reference proteome</keyword>
<proteinExistence type="predicted"/>
<name>A0A0V8QI40_9FIRM</name>
<dbReference type="Pfam" id="PF21983">
    <property type="entry name" value="NikA-like"/>
    <property type="match status" value="1"/>
</dbReference>
<evidence type="ECO:0008006" key="3">
    <source>
        <dbReference type="Google" id="ProtNLM"/>
    </source>
</evidence>
<dbReference type="InterPro" id="IPR053842">
    <property type="entry name" value="NikA-like"/>
</dbReference>
<dbReference type="AlphaFoldDB" id="A0A0V8QI40"/>
<dbReference type="Proteomes" id="UP000054874">
    <property type="component" value="Unassembled WGS sequence"/>
</dbReference>
<dbReference type="RefSeq" id="WP_058351564.1">
    <property type="nucleotide sequence ID" value="NZ_CABMMD010000030.1"/>
</dbReference>
<gene>
    <name evidence="1" type="ORF">ASU35_17235</name>
</gene>
<accession>A0A0V8QI40</accession>
<dbReference type="EMBL" id="LNAM01000030">
    <property type="protein sequence ID" value="KSV60232.1"/>
    <property type="molecule type" value="Genomic_DNA"/>
</dbReference>
<comment type="caution">
    <text evidence="1">The sequence shown here is derived from an EMBL/GenBank/DDBJ whole genome shotgun (WGS) entry which is preliminary data.</text>
</comment>
<evidence type="ECO:0000313" key="1">
    <source>
        <dbReference type="EMBL" id="KSV60232.1"/>
    </source>
</evidence>
<dbReference type="STRING" id="290052.ASU35_17235"/>
<organism evidence="1 2">
    <name type="scientific">Acetivibrio ethanolgignens</name>
    <dbReference type="NCBI Taxonomy" id="290052"/>
    <lineage>
        <taxon>Bacteria</taxon>
        <taxon>Bacillati</taxon>
        <taxon>Bacillota</taxon>
        <taxon>Clostridia</taxon>
        <taxon>Eubacteriales</taxon>
        <taxon>Oscillospiraceae</taxon>
        <taxon>Acetivibrio</taxon>
    </lineage>
</organism>
<sequence length="120" mass="13952">MSGLDKNRIRNQTVCFRATAEERRQIEARIAVSGMPKGQFYIQSLLHQELNIVVGKYQSDRLSLEIRRLRERLDEIPQQDKDALYEPLTECKALLTELVDLMKKSETETTVTIEDILTEK</sequence>
<evidence type="ECO:0000313" key="2">
    <source>
        <dbReference type="Proteomes" id="UP000054874"/>
    </source>
</evidence>
<dbReference type="OrthoDB" id="1855771at2"/>
<reference evidence="1 2" key="1">
    <citation type="submission" date="2015-11" db="EMBL/GenBank/DDBJ databases">
        <title>Butyribacter intestini gen. nov., sp. nov., a butyric acid-producing bacterium of the family Lachnospiraceae isolated from the human faeces.</title>
        <authorList>
            <person name="Zou Y."/>
            <person name="Xue W."/>
            <person name="Luo G."/>
            <person name="Lv M."/>
        </authorList>
    </citation>
    <scope>NUCLEOTIDE SEQUENCE [LARGE SCALE GENOMIC DNA]</scope>
    <source>
        <strain evidence="1 2">ACET-33324</strain>
    </source>
</reference>
<protein>
    <recommendedName>
        <fullName evidence="3">Mobilization protein</fullName>
    </recommendedName>
</protein>